<evidence type="ECO:0000313" key="3">
    <source>
        <dbReference type="Proteomes" id="UP000466997"/>
    </source>
</evidence>
<sequence length="146" mass="15606">MLVFGLLAAGPVQAAPERPLRPERYDACTVPIVAPLEPVADGSGSATRGPGQEGCAPAASPSPEPEFRPVEHPCGTYSNANGVFDLVVVRDDARCDEARSVFERFDAAQPTDPFFCADESADIRAARGVVRFCCSEGARYELRVIH</sequence>
<dbReference type="EMBL" id="AP022562">
    <property type="protein sequence ID" value="BBX10985.1"/>
    <property type="molecule type" value="Genomic_DNA"/>
</dbReference>
<reference evidence="2 3" key="1">
    <citation type="journal article" date="2019" name="Emerg. Microbes Infect.">
        <title>Comprehensive subspecies identification of 175 nontuberculous mycobacteria species based on 7547 genomic profiles.</title>
        <authorList>
            <person name="Matsumoto Y."/>
            <person name="Kinjo T."/>
            <person name="Motooka D."/>
            <person name="Nabeya D."/>
            <person name="Jung N."/>
            <person name="Uechi K."/>
            <person name="Horii T."/>
            <person name="Iida T."/>
            <person name="Fujita J."/>
            <person name="Nakamura S."/>
        </authorList>
    </citation>
    <scope>NUCLEOTIDE SEQUENCE [LARGE SCALE GENOMIC DNA]</scope>
    <source>
        <strain evidence="2 3">JCM 6391</strain>
    </source>
</reference>
<dbReference type="KEGG" id="mnm:MNVM_00660"/>
<dbReference type="AlphaFoldDB" id="A0A7I7JGE3"/>
<feature type="region of interest" description="Disordered" evidence="1">
    <location>
        <begin position="39"/>
        <end position="72"/>
    </location>
</feature>
<dbReference type="Proteomes" id="UP000466997">
    <property type="component" value="Chromosome"/>
</dbReference>
<organism evidence="2 3">
    <name type="scientific">Mycobacterium novum</name>
    <dbReference type="NCBI Taxonomy" id="2492438"/>
    <lineage>
        <taxon>Bacteria</taxon>
        <taxon>Bacillati</taxon>
        <taxon>Actinomycetota</taxon>
        <taxon>Actinomycetes</taxon>
        <taxon>Mycobacteriales</taxon>
        <taxon>Mycobacteriaceae</taxon>
        <taxon>Mycobacterium</taxon>
    </lineage>
</organism>
<evidence type="ECO:0000313" key="2">
    <source>
        <dbReference type="EMBL" id="BBX10985.1"/>
    </source>
</evidence>
<dbReference type="RefSeq" id="WP_193465550.1">
    <property type="nucleotide sequence ID" value="NZ_AP022562.1"/>
</dbReference>
<keyword evidence="3" id="KW-1185">Reference proteome</keyword>
<evidence type="ECO:0000256" key="1">
    <source>
        <dbReference type="SAM" id="MobiDB-lite"/>
    </source>
</evidence>
<gene>
    <name evidence="2" type="ORF">MNVM_00660</name>
</gene>
<name>A0A7I7JGE3_9MYCO</name>
<accession>A0A7I7JGE3</accession>
<proteinExistence type="predicted"/>
<protein>
    <submittedName>
        <fullName evidence="2">Uncharacterized protein</fullName>
    </submittedName>
</protein>